<feature type="transmembrane region" description="Helical" evidence="5">
    <location>
        <begin position="190"/>
        <end position="210"/>
    </location>
</feature>
<keyword evidence="2 5" id="KW-0812">Transmembrane</keyword>
<dbReference type="GO" id="GO:0016020">
    <property type="term" value="C:membrane"/>
    <property type="evidence" value="ECO:0007669"/>
    <property type="project" value="UniProtKB-SubCell"/>
</dbReference>
<gene>
    <name evidence="7" type="ORF">T11_15431</name>
</gene>
<evidence type="ECO:0000256" key="1">
    <source>
        <dbReference type="ARBA" id="ARBA00004370"/>
    </source>
</evidence>
<feature type="transmembrane region" description="Helical" evidence="5">
    <location>
        <begin position="243"/>
        <end position="267"/>
    </location>
</feature>
<evidence type="ECO:0000256" key="2">
    <source>
        <dbReference type="ARBA" id="ARBA00022692"/>
    </source>
</evidence>
<protein>
    <recommendedName>
        <fullName evidence="6">G-protein coupled receptors family 1 profile domain-containing protein</fullName>
    </recommendedName>
</protein>
<dbReference type="Gene3D" id="1.20.1070.10">
    <property type="entry name" value="Rhodopsin 7-helix transmembrane proteins"/>
    <property type="match status" value="1"/>
</dbReference>
<sequence length="438" mass="49841">MNELTSVSMKTANNTEAIEYSEWMNFAMQGCFYSVFGFFGILFNILGLYTLISTSQLHSRRYFTIWYGSINDAFTSCCFIYLGVWHLKLCVDCHLPEYLTCCANQAILQFVADNSLHLTSLTTIDRSLAICHSEIYKKFSDRFTQLLLLIILYSISVWQVMLIVRGQSTQVKSFISCDSAICTDRNQIDAVFFFFNVLLCIIFVLTNIFTHRYMIRRLTRYMQGNFAHLSAIQTLAERRHLSVLLISSTVMLLSQLAGRGLVFIGFLLNDEHWLVASRIFFRLTISIVTACQIFLYCGLCDPFRDAVVAVLRQKNNVVSPFISNDRENGLFKAMLLPPNTTSLVQTMDHTVIQNAAVDERSGSTLHVSWNKLLGYNERSVGEVEQWLADDDTLLFETLTDDEIFKAVEKDENADVNVSDTPNEGLSNSKDYSCLKVGL</sequence>
<dbReference type="Proteomes" id="UP000055024">
    <property type="component" value="Unassembled WGS sequence"/>
</dbReference>
<name>A0A0V1I1K5_9BILA</name>
<reference evidence="7 8" key="1">
    <citation type="submission" date="2015-01" db="EMBL/GenBank/DDBJ databases">
        <title>Evolution of Trichinella species and genotypes.</title>
        <authorList>
            <person name="Korhonen P.K."/>
            <person name="Edoardo P."/>
            <person name="Giuseppe L.R."/>
            <person name="Gasser R.B."/>
        </authorList>
    </citation>
    <scope>NUCLEOTIDE SEQUENCE [LARGE SCALE GENOMIC DNA]</scope>
    <source>
        <strain evidence="7">ISS1029</strain>
    </source>
</reference>
<feature type="domain" description="G-protein coupled receptors family 1 profile" evidence="6">
    <location>
        <begin position="43"/>
        <end position="296"/>
    </location>
</feature>
<feature type="transmembrane region" description="Helical" evidence="5">
    <location>
        <begin position="146"/>
        <end position="164"/>
    </location>
</feature>
<dbReference type="OrthoDB" id="5918616at2759"/>
<feature type="transmembrane region" description="Helical" evidence="5">
    <location>
        <begin position="32"/>
        <end position="52"/>
    </location>
</feature>
<evidence type="ECO:0000256" key="5">
    <source>
        <dbReference type="SAM" id="Phobius"/>
    </source>
</evidence>
<comment type="subcellular location">
    <subcellularLocation>
        <location evidence="1">Membrane</location>
    </subcellularLocation>
</comment>
<evidence type="ECO:0000256" key="4">
    <source>
        <dbReference type="ARBA" id="ARBA00023136"/>
    </source>
</evidence>
<evidence type="ECO:0000313" key="7">
    <source>
        <dbReference type="EMBL" id="KRZ15829.1"/>
    </source>
</evidence>
<keyword evidence="3 5" id="KW-1133">Transmembrane helix</keyword>
<dbReference type="EMBL" id="JYDP01000015">
    <property type="protein sequence ID" value="KRZ15829.1"/>
    <property type="molecule type" value="Genomic_DNA"/>
</dbReference>
<dbReference type="PROSITE" id="PS50262">
    <property type="entry name" value="G_PROTEIN_RECEP_F1_2"/>
    <property type="match status" value="1"/>
</dbReference>
<comment type="caution">
    <text evidence="7">The sequence shown here is derived from an EMBL/GenBank/DDBJ whole genome shotgun (WGS) entry which is preliminary data.</text>
</comment>
<organism evidence="7 8">
    <name type="scientific">Trichinella zimbabwensis</name>
    <dbReference type="NCBI Taxonomy" id="268475"/>
    <lineage>
        <taxon>Eukaryota</taxon>
        <taxon>Metazoa</taxon>
        <taxon>Ecdysozoa</taxon>
        <taxon>Nematoda</taxon>
        <taxon>Enoplea</taxon>
        <taxon>Dorylaimia</taxon>
        <taxon>Trichinellida</taxon>
        <taxon>Trichinellidae</taxon>
        <taxon>Trichinella</taxon>
    </lineage>
</organism>
<proteinExistence type="predicted"/>
<dbReference type="SUPFAM" id="SSF81321">
    <property type="entry name" value="Family A G protein-coupled receptor-like"/>
    <property type="match status" value="1"/>
</dbReference>
<evidence type="ECO:0000313" key="8">
    <source>
        <dbReference type="Proteomes" id="UP000055024"/>
    </source>
</evidence>
<dbReference type="InterPro" id="IPR017452">
    <property type="entry name" value="GPCR_Rhodpsn_7TM"/>
</dbReference>
<dbReference type="AlphaFoldDB" id="A0A0V1I1K5"/>
<evidence type="ECO:0000259" key="6">
    <source>
        <dbReference type="PROSITE" id="PS50262"/>
    </source>
</evidence>
<feature type="transmembrane region" description="Helical" evidence="5">
    <location>
        <begin position="279"/>
        <end position="299"/>
    </location>
</feature>
<evidence type="ECO:0000256" key="3">
    <source>
        <dbReference type="ARBA" id="ARBA00022989"/>
    </source>
</evidence>
<accession>A0A0V1I1K5</accession>
<keyword evidence="8" id="KW-1185">Reference proteome</keyword>
<keyword evidence="4 5" id="KW-0472">Membrane</keyword>